<keyword evidence="2" id="KW-1185">Reference proteome</keyword>
<name>A0AAD9QD00_ACRCE</name>
<protein>
    <recommendedName>
        <fullName evidence="3">Reverse transcriptase domain-containing protein</fullName>
    </recommendedName>
</protein>
<proteinExistence type="predicted"/>
<dbReference type="PANTHER" id="PTHR34239">
    <property type="entry name" value="APPLE DOMAIN-CONTAINING PROTEIN"/>
    <property type="match status" value="1"/>
</dbReference>
<dbReference type="PANTHER" id="PTHR34239:SF2">
    <property type="entry name" value="TRANSPOSABLE ELEMENT P TRANSPOSASE_THAP9 CONSERVED DOMAIN-CONTAINING PROTEIN"/>
    <property type="match status" value="1"/>
</dbReference>
<evidence type="ECO:0008006" key="3">
    <source>
        <dbReference type="Google" id="ProtNLM"/>
    </source>
</evidence>
<evidence type="ECO:0000313" key="2">
    <source>
        <dbReference type="Proteomes" id="UP001249851"/>
    </source>
</evidence>
<gene>
    <name evidence="1" type="ORF">P5673_018570</name>
</gene>
<organism evidence="1 2">
    <name type="scientific">Acropora cervicornis</name>
    <name type="common">Staghorn coral</name>
    <dbReference type="NCBI Taxonomy" id="6130"/>
    <lineage>
        <taxon>Eukaryota</taxon>
        <taxon>Metazoa</taxon>
        <taxon>Cnidaria</taxon>
        <taxon>Anthozoa</taxon>
        <taxon>Hexacorallia</taxon>
        <taxon>Scleractinia</taxon>
        <taxon>Astrocoeniina</taxon>
        <taxon>Acroporidae</taxon>
        <taxon>Acropora</taxon>
    </lineage>
</organism>
<dbReference type="AlphaFoldDB" id="A0AAD9QD00"/>
<reference evidence="1" key="2">
    <citation type="journal article" date="2023" name="Science">
        <title>Genomic signatures of disease resistance in endangered staghorn corals.</title>
        <authorList>
            <person name="Vollmer S.V."/>
            <person name="Selwyn J.D."/>
            <person name="Despard B.A."/>
            <person name="Roesel C.L."/>
        </authorList>
    </citation>
    <scope>NUCLEOTIDE SEQUENCE</scope>
    <source>
        <strain evidence="1">K2</strain>
    </source>
</reference>
<evidence type="ECO:0000313" key="1">
    <source>
        <dbReference type="EMBL" id="KAK2558945.1"/>
    </source>
</evidence>
<sequence>MRNAASPDADQLITMNTDALALLGHTMCELSMHRRDAIRPNLNKDYSSLCDSHVPVTTYLFGDNLETQLNDIGASNKISKAAVPQTFDKARPYGHPHFHSTNNSSSQGKKFTKLLKPVYSSLRKKGHISSPYIDDSILMCDNFNECALNVVDTVKVLDNLNFVTHPEKSMLLPRRVIVFPGFILNSITMTVSLTPEKADKLKLAVTRLLSSGMPLIREVAQVIRLIISTFPGVMYGPLYFRVTEGEKAQALKQTKGNYDT</sequence>
<dbReference type="Proteomes" id="UP001249851">
    <property type="component" value="Unassembled WGS sequence"/>
</dbReference>
<accession>A0AAD9QD00</accession>
<reference evidence="1" key="1">
    <citation type="journal article" date="2023" name="G3 (Bethesda)">
        <title>Whole genome assembly and annotation of the endangered Caribbean coral Acropora cervicornis.</title>
        <authorList>
            <person name="Selwyn J.D."/>
            <person name="Vollmer S.V."/>
        </authorList>
    </citation>
    <scope>NUCLEOTIDE SEQUENCE</scope>
    <source>
        <strain evidence="1">K2</strain>
    </source>
</reference>
<dbReference type="EMBL" id="JARQWQ010000042">
    <property type="protein sequence ID" value="KAK2558945.1"/>
    <property type="molecule type" value="Genomic_DNA"/>
</dbReference>
<comment type="caution">
    <text evidence="1">The sequence shown here is derived from an EMBL/GenBank/DDBJ whole genome shotgun (WGS) entry which is preliminary data.</text>
</comment>